<protein>
    <submittedName>
        <fullName evidence="1">Uncharacterized protein</fullName>
    </submittedName>
</protein>
<dbReference type="Proteomes" id="UP000291343">
    <property type="component" value="Unassembled WGS sequence"/>
</dbReference>
<keyword evidence="2" id="KW-1185">Reference proteome</keyword>
<evidence type="ECO:0000313" key="1">
    <source>
        <dbReference type="EMBL" id="RZF31834.1"/>
    </source>
</evidence>
<gene>
    <name evidence="1" type="ORF">LSTR_LSTR014248</name>
</gene>
<dbReference type="InParanoid" id="A0A482WDK9"/>
<proteinExistence type="predicted"/>
<evidence type="ECO:0000313" key="2">
    <source>
        <dbReference type="Proteomes" id="UP000291343"/>
    </source>
</evidence>
<dbReference type="AlphaFoldDB" id="A0A482WDK9"/>
<name>A0A482WDK9_LAOST</name>
<reference evidence="1 2" key="1">
    <citation type="journal article" date="2017" name="Gigascience">
        <title>Genome sequence of the small brown planthopper, Laodelphax striatellus.</title>
        <authorList>
            <person name="Zhu J."/>
            <person name="Jiang F."/>
            <person name="Wang X."/>
            <person name="Yang P."/>
            <person name="Bao Y."/>
            <person name="Zhao W."/>
            <person name="Wang W."/>
            <person name="Lu H."/>
            <person name="Wang Q."/>
            <person name="Cui N."/>
            <person name="Li J."/>
            <person name="Chen X."/>
            <person name="Luo L."/>
            <person name="Yu J."/>
            <person name="Kang L."/>
            <person name="Cui F."/>
        </authorList>
    </citation>
    <scope>NUCLEOTIDE SEQUENCE [LARGE SCALE GENOMIC DNA]</scope>
    <source>
        <strain evidence="1">Lst14</strain>
    </source>
</reference>
<organism evidence="1 2">
    <name type="scientific">Laodelphax striatellus</name>
    <name type="common">Small brown planthopper</name>
    <name type="synonym">Delphax striatella</name>
    <dbReference type="NCBI Taxonomy" id="195883"/>
    <lineage>
        <taxon>Eukaryota</taxon>
        <taxon>Metazoa</taxon>
        <taxon>Ecdysozoa</taxon>
        <taxon>Arthropoda</taxon>
        <taxon>Hexapoda</taxon>
        <taxon>Insecta</taxon>
        <taxon>Pterygota</taxon>
        <taxon>Neoptera</taxon>
        <taxon>Paraneoptera</taxon>
        <taxon>Hemiptera</taxon>
        <taxon>Auchenorrhyncha</taxon>
        <taxon>Fulgoroidea</taxon>
        <taxon>Delphacidae</taxon>
        <taxon>Criomorphinae</taxon>
        <taxon>Laodelphax</taxon>
    </lineage>
</organism>
<comment type="caution">
    <text evidence="1">The sequence shown here is derived from an EMBL/GenBank/DDBJ whole genome shotgun (WGS) entry which is preliminary data.</text>
</comment>
<sequence length="86" mass="9857">MGDLIAMMDNEGYNDEDLQAAIAPLTNPCAGTICIDHNPYTSHHLPYCMSRRLLLPLNNLDLPCRCFEIQEMIHFMSNSEYTKDKH</sequence>
<dbReference type="EMBL" id="QKKF02038156">
    <property type="protein sequence ID" value="RZF31834.1"/>
    <property type="molecule type" value="Genomic_DNA"/>
</dbReference>
<accession>A0A482WDK9</accession>